<proteinExistence type="predicted"/>
<dbReference type="KEGG" id="aalt:CC77DRAFT_435485"/>
<feature type="chain" id="PRO_5008059139" description="Secreted protein" evidence="1">
    <location>
        <begin position="37"/>
        <end position="177"/>
    </location>
</feature>
<protein>
    <recommendedName>
        <fullName evidence="4">Secreted protein</fullName>
    </recommendedName>
</protein>
<dbReference type="AlphaFoldDB" id="A0A177D8Z1"/>
<keyword evidence="3" id="KW-1185">Reference proteome</keyword>
<dbReference type="EMBL" id="KV441492">
    <property type="protein sequence ID" value="OAG15731.1"/>
    <property type="molecule type" value="Genomic_DNA"/>
</dbReference>
<name>A0A177D8Z1_ALTAL</name>
<evidence type="ECO:0000313" key="2">
    <source>
        <dbReference type="EMBL" id="OAG15731.1"/>
    </source>
</evidence>
<feature type="signal peptide" evidence="1">
    <location>
        <begin position="1"/>
        <end position="36"/>
    </location>
</feature>
<sequence length="177" mass="19374">MSVEACGLLAPRIWVPGSRVALLILFLLRATSNALATLPGPPYSVPSSSSNVMDSAQPGPVCSMSRKLPQPSPGPLSGVCIRFRMLTQSPSGDMESQKTELGTARLPALHIPVAYRQTVGCFVATMASRIRYSFYICWSLRCPYPPTLRIHTHWHHRLFSVSSPPPQSLLIPAVYPF</sequence>
<dbReference type="VEuPathDB" id="FungiDB:CC77DRAFT_435485"/>
<reference evidence="2 3" key="1">
    <citation type="submission" date="2016-05" db="EMBL/GenBank/DDBJ databases">
        <title>Comparative analysis of secretome profiles of manganese(II)-oxidizing ascomycete fungi.</title>
        <authorList>
            <consortium name="DOE Joint Genome Institute"/>
            <person name="Zeiner C.A."/>
            <person name="Purvine S.O."/>
            <person name="Zink E.M."/>
            <person name="Wu S."/>
            <person name="Pasa-Tolic L."/>
            <person name="Chaput D.L."/>
            <person name="Haridas S."/>
            <person name="Grigoriev I.V."/>
            <person name="Santelli C.M."/>
            <person name="Hansel C.M."/>
        </authorList>
    </citation>
    <scope>NUCLEOTIDE SEQUENCE [LARGE SCALE GENOMIC DNA]</scope>
    <source>
        <strain evidence="2 3">SRC1lrK2f</strain>
    </source>
</reference>
<gene>
    <name evidence="2" type="ORF">CC77DRAFT_435485</name>
</gene>
<dbReference type="Proteomes" id="UP000077248">
    <property type="component" value="Unassembled WGS sequence"/>
</dbReference>
<evidence type="ECO:0000256" key="1">
    <source>
        <dbReference type="SAM" id="SignalP"/>
    </source>
</evidence>
<evidence type="ECO:0008006" key="4">
    <source>
        <dbReference type="Google" id="ProtNLM"/>
    </source>
</evidence>
<organism evidence="2 3">
    <name type="scientific">Alternaria alternata</name>
    <name type="common">Alternaria rot fungus</name>
    <name type="synonym">Torula alternata</name>
    <dbReference type="NCBI Taxonomy" id="5599"/>
    <lineage>
        <taxon>Eukaryota</taxon>
        <taxon>Fungi</taxon>
        <taxon>Dikarya</taxon>
        <taxon>Ascomycota</taxon>
        <taxon>Pezizomycotina</taxon>
        <taxon>Dothideomycetes</taxon>
        <taxon>Pleosporomycetidae</taxon>
        <taxon>Pleosporales</taxon>
        <taxon>Pleosporineae</taxon>
        <taxon>Pleosporaceae</taxon>
        <taxon>Alternaria</taxon>
        <taxon>Alternaria sect. Alternaria</taxon>
        <taxon>Alternaria alternata complex</taxon>
    </lineage>
</organism>
<keyword evidence="1" id="KW-0732">Signal</keyword>
<accession>A0A177D8Z1</accession>
<dbReference type="GeneID" id="29117262"/>
<dbReference type="RefSeq" id="XP_018381152.1">
    <property type="nucleotide sequence ID" value="XM_018531668.1"/>
</dbReference>
<evidence type="ECO:0000313" key="3">
    <source>
        <dbReference type="Proteomes" id="UP000077248"/>
    </source>
</evidence>